<dbReference type="InterPro" id="IPR029058">
    <property type="entry name" value="AB_hydrolase_fold"/>
</dbReference>
<name>A0ABS7CP57_9BACT</name>
<proteinExistence type="predicted"/>
<evidence type="ECO:0000259" key="1">
    <source>
        <dbReference type="Pfam" id="PF00326"/>
    </source>
</evidence>
<keyword evidence="3" id="KW-1185">Reference proteome</keyword>
<evidence type="ECO:0000313" key="3">
    <source>
        <dbReference type="Proteomes" id="UP000813018"/>
    </source>
</evidence>
<dbReference type="Pfam" id="PF00326">
    <property type="entry name" value="Peptidase_S9"/>
    <property type="match status" value="1"/>
</dbReference>
<comment type="caution">
    <text evidence="2">The sequence shown here is derived from an EMBL/GenBank/DDBJ whole genome shotgun (WGS) entry which is preliminary data.</text>
</comment>
<dbReference type="Proteomes" id="UP000813018">
    <property type="component" value="Unassembled WGS sequence"/>
</dbReference>
<dbReference type="InterPro" id="IPR001375">
    <property type="entry name" value="Peptidase_S9_cat"/>
</dbReference>
<dbReference type="EMBL" id="JAHYXK010000001">
    <property type="protein sequence ID" value="MBW7465618.1"/>
    <property type="molecule type" value="Genomic_DNA"/>
</dbReference>
<dbReference type="InterPro" id="IPR050261">
    <property type="entry name" value="FrsA_esterase"/>
</dbReference>
<organism evidence="2 3">
    <name type="scientific">Pontibacter aydingkolensis</name>
    <dbReference type="NCBI Taxonomy" id="1911536"/>
    <lineage>
        <taxon>Bacteria</taxon>
        <taxon>Pseudomonadati</taxon>
        <taxon>Bacteroidota</taxon>
        <taxon>Cytophagia</taxon>
        <taxon>Cytophagales</taxon>
        <taxon>Hymenobacteraceae</taxon>
        <taxon>Pontibacter</taxon>
    </lineage>
</organism>
<reference evidence="2 3" key="1">
    <citation type="journal article" date="2016" name="Int. J. Syst. Evol. Microbiol.">
        <title>Pontibacter aydingkolensis sp. nov., isolated from soil of a salt lake.</title>
        <authorList>
            <person name="Osman G."/>
            <person name="Zhang T."/>
            <person name="Lou K."/>
            <person name="Gao Y."/>
            <person name="Chang W."/>
            <person name="Lin Q."/>
            <person name="Yang H.M."/>
            <person name="Huo X.D."/>
            <person name="Wang N."/>
        </authorList>
    </citation>
    <scope>NUCLEOTIDE SEQUENCE [LARGE SCALE GENOMIC DNA]</scope>
    <source>
        <strain evidence="2 3">KACC 19255</strain>
    </source>
</reference>
<sequence length="375" mass="42400">MCNTVISFTLAKHIKPYTYLLPLLLLALTLLSSCRQERKERKVKRMKEYSTSKKYPAKFADESLAKWKQQVPDIKKVEIKSTADGTMQPSLFYTSNTTGKRPLLVMLHSWSSEYLQLVSIPFAKWAMKYDWAFIHPNYRGKFNRPEAMASSLAIQDIVDAVNYAKQNTEIDDSRIYIMGSSGGAMTALVAAGKNPEIWAGVVAWVPVYDLVDWYAFSQNYPHRDYNRHVVAACGGEPLPGTPAAEECRRRSPSMYLHNARGVPVLLAGGTEDVLVPVSHTIRAFNVLAAPSDTISKEHMEYIDEEQQLPEELKETSDEFKYFGDTDPEIVFARQSGDVRLVLFKGVHDMAYNPGLLWLNEQRKKPPVPVTNTAKK</sequence>
<dbReference type="PANTHER" id="PTHR22946">
    <property type="entry name" value="DIENELACTONE HYDROLASE DOMAIN-CONTAINING PROTEIN-RELATED"/>
    <property type="match status" value="1"/>
</dbReference>
<dbReference type="SUPFAM" id="SSF53474">
    <property type="entry name" value="alpha/beta-Hydrolases"/>
    <property type="match status" value="1"/>
</dbReference>
<protein>
    <submittedName>
        <fullName evidence="2">Prolyl oligopeptidase family serine peptidase</fullName>
    </submittedName>
</protein>
<accession>A0ABS7CP57</accession>
<dbReference type="Gene3D" id="3.40.50.1820">
    <property type="entry name" value="alpha/beta hydrolase"/>
    <property type="match status" value="1"/>
</dbReference>
<gene>
    <name evidence="2" type="ORF">K0O23_00945</name>
</gene>
<evidence type="ECO:0000313" key="2">
    <source>
        <dbReference type="EMBL" id="MBW7465618.1"/>
    </source>
</evidence>
<feature type="domain" description="Peptidase S9 prolyl oligopeptidase catalytic" evidence="1">
    <location>
        <begin position="154"/>
        <end position="291"/>
    </location>
</feature>